<protein>
    <recommendedName>
        <fullName evidence="2">HupH hydrogenase expression protein C-terminal domain-containing protein</fullName>
    </recommendedName>
</protein>
<dbReference type="EMBL" id="MCGG01000027">
    <property type="protein sequence ID" value="OEJ66951.1"/>
    <property type="molecule type" value="Genomic_DNA"/>
</dbReference>
<sequence>MFSFVTTGNAIPFLHEIKHALEHLLKTGTESVIDLGAIPFAPGDERILEEILGQGEVDATLTIMGQSHVRETAIPGVWRVDHLDTNGAFQSRFIEITFLPNILKTQPEDAERGLATLVEHLGAIESIGKPQGDT</sequence>
<proteinExistence type="inferred from homology"/>
<organism evidence="3 4">
    <name type="scientific">Magnetovibrio blakemorei</name>
    <dbReference type="NCBI Taxonomy" id="28181"/>
    <lineage>
        <taxon>Bacteria</taxon>
        <taxon>Pseudomonadati</taxon>
        <taxon>Pseudomonadota</taxon>
        <taxon>Alphaproteobacteria</taxon>
        <taxon>Rhodospirillales</taxon>
        <taxon>Magnetovibrionaceae</taxon>
        <taxon>Magnetovibrio</taxon>
    </lineage>
</organism>
<dbReference type="Gene3D" id="3.30.1370.140">
    <property type="entry name" value="HupH hydrogenase expression protein, C-terminal domain"/>
    <property type="match status" value="1"/>
</dbReference>
<reference evidence="4" key="1">
    <citation type="submission" date="2016-07" db="EMBL/GenBank/DDBJ databases">
        <authorList>
            <person name="Florea S."/>
            <person name="Webb J.S."/>
            <person name="Jaromczyk J."/>
            <person name="Schardl C.L."/>
        </authorList>
    </citation>
    <scope>NUCLEOTIDE SEQUENCE [LARGE SCALE GENOMIC DNA]</scope>
    <source>
        <strain evidence="4">MV-1</strain>
    </source>
</reference>
<keyword evidence="4" id="KW-1185">Reference proteome</keyword>
<feature type="domain" description="HupH hydrogenase expression protein C-terminal" evidence="2">
    <location>
        <begin position="9"/>
        <end position="122"/>
    </location>
</feature>
<evidence type="ECO:0000313" key="4">
    <source>
        <dbReference type="Proteomes" id="UP000095347"/>
    </source>
</evidence>
<name>A0A1E5Q7A2_9PROT</name>
<dbReference type="Proteomes" id="UP000095347">
    <property type="component" value="Unassembled WGS sequence"/>
</dbReference>
<dbReference type="AlphaFoldDB" id="A0A1E5Q7A2"/>
<dbReference type="STRING" id="28181.BEN30_11000"/>
<dbReference type="InterPro" id="IPR006894">
    <property type="entry name" value="HupH_Hydgase_express_prot_C"/>
</dbReference>
<gene>
    <name evidence="3" type="ORF">BEN30_11000</name>
</gene>
<comment type="caution">
    <text evidence="3">The sequence shown here is derived from an EMBL/GenBank/DDBJ whole genome shotgun (WGS) entry which is preliminary data.</text>
</comment>
<evidence type="ECO:0000313" key="3">
    <source>
        <dbReference type="EMBL" id="OEJ66951.1"/>
    </source>
</evidence>
<dbReference type="Pfam" id="PF04809">
    <property type="entry name" value="HupH_C"/>
    <property type="match status" value="1"/>
</dbReference>
<evidence type="ECO:0000256" key="1">
    <source>
        <dbReference type="ARBA" id="ARBA00010832"/>
    </source>
</evidence>
<accession>A0A1E5Q7A2</accession>
<evidence type="ECO:0000259" key="2">
    <source>
        <dbReference type="Pfam" id="PF04809"/>
    </source>
</evidence>
<comment type="similarity">
    <text evidence="1">Belongs to the HupH/HyaF family.</text>
</comment>
<dbReference type="InterPro" id="IPR038527">
    <property type="entry name" value="HupH_C_sf"/>
</dbReference>